<protein>
    <recommendedName>
        <fullName evidence="1">chorismate mutase</fullName>
        <ecNumber evidence="1">5.4.99.5</ecNumber>
    </recommendedName>
</protein>
<dbReference type="EC" id="5.4.99.5" evidence="1"/>
<keyword evidence="7" id="KW-1185">Reference proteome</keyword>
<keyword evidence="3" id="KW-0175">Coiled coil</keyword>
<evidence type="ECO:0000259" key="5">
    <source>
        <dbReference type="PROSITE" id="PS51176"/>
    </source>
</evidence>
<dbReference type="InterPro" id="IPR036291">
    <property type="entry name" value="NAD(P)-bd_dom_sf"/>
</dbReference>
<dbReference type="InterPro" id="IPR046825">
    <property type="entry name" value="PDH_C"/>
</dbReference>
<feature type="domain" description="Prephenate/arogenate dehydrogenase" evidence="5">
    <location>
        <begin position="107"/>
        <end position="370"/>
    </location>
</feature>
<dbReference type="NCBIfam" id="NF008400">
    <property type="entry name" value="PRK11199.1"/>
    <property type="match status" value="1"/>
</dbReference>
<dbReference type="InterPro" id="IPR008927">
    <property type="entry name" value="6-PGluconate_DH-like_C_sf"/>
</dbReference>
<accession>A0A7W0HK80</accession>
<dbReference type="InterPro" id="IPR036979">
    <property type="entry name" value="CM_dom_sf"/>
</dbReference>
<dbReference type="Pfam" id="PF02153">
    <property type="entry name" value="PDH_N"/>
    <property type="match status" value="1"/>
</dbReference>
<comment type="caution">
    <text evidence="6">The sequence shown here is derived from an EMBL/GenBank/DDBJ whole genome shotgun (WGS) entry which is preliminary data.</text>
</comment>
<dbReference type="PANTHER" id="PTHR21363:SF0">
    <property type="entry name" value="PREPHENATE DEHYDROGENASE [NADP(+)]"/>
    <property type="match status" value="1"/>
</dbReference>
<dbReference type="GO" id="GO:0046417">
    <property type="term" value="P:chorismate metabolic process"/>
    <property type="evidence" value="ECO:0007669"/>
    <property type="project" value="InterPro"/>
</dbReference>
<dbReference type="Gene3D" id="3.40.50.720">
    <property type="entry name" value="NAD(P)-binding Rossmann-like Domain"/>
    <property type="match status" value="1"/>
</dbReference>
<evidence type="ECO:0000256" key="2">
    <source>
        <dbReference type="ARBA" id="ARBA00023002"/>
    </source>
</evidence>
<feature type="domain" description="Chorismate mutase" evidence="4">
    <location>
        <begin position="7"/>
        <end position="98"/>
    </location>
</feature>
<evidence type="ECO:0000259" key="4">
    <source>
        <dbReference type="PROSITE" id="PS51168"/>
    </source>
</evidence>
<organism evidence="6 7">
    <name type="scientific">Desulfosalsimonas propionicica</name>
    <dbReference type="NCBI Taxonomy" id="332175"/>
    <lineage>
        <taxon>Bacteria</taxon>
        <taxon>Pseudomonadati</taxon>
        <taxon>Thermodesulfobacteriota</taxon>
        <taxon>Desulfobacteria</taxon>
        <taxon>Desulfobacterales</taxon>
        <taxon>Desulfosalsimonadaceae</taxon>
        <taxon>Desulfosalsimonas</taxon>
    </lineage>
</organism>
<dbReference type="SMART" id="SM00830">
    <property type="entry name" value="CM_2"/>
    <property type="match status" value="1"/>
</dbReference>
<dbReference type="GO" id="GO:0070403">
    <property type="term" value="F:NAD+ binding"/>
    <property type="evidence" value="ECO:0007669"/>
    <property type="project" value="InterPro"/>
</dbReference>
<proteinExistence type="predicted"/>
<keyword evidence="6" id="KW-0413">Isomerase</keyword>
<dbReference type="InterPro" id="IPR050812">
    <property type="entry name" value="Preph/Arog_dehydrog"/>
</dbReference>
<evidence type="ECO:0000313" key="6">
    <source>
        <dbReference type="EMBL" id="MBA2880955.1"/>
    </source>
</evidence>
<gene>
    <name evidence="6" type="ORF">HNR65_001281</name>
</gene>
<dbReference type="AlphaFoldDB" id="A0A7W0HK80"/>
<evidence type="ECO:0000256" key="1">
    <source>
        <dbReference type="ARBA" id="ARBA00012404"/>
    </source>
</evidence>
<dbReference type="InterPro" id="IPR002701">
    <property type="entry name" value="CM_II_prokaryot"/>
</dbReference>
<dbReference type="SUPFAM" id="SSF51735">
    <property type="entry name" value="NAD(P)-binding Rossmann-fold domains"/>
    <property type="match status" value="1"/>
</dbReference>
<dbReference type="GO" id="GO:0004106">
    <property type="term" value="F:chorismate mutase activity"/>
    <property type="evidence" value="ECO:0007669"/>
    <property type="project" value="UniProtKB-EC"/>
</dbReference>
<dbReference type="Gene3D" id="1.10.3660.10">
    <property type="entry name" value="6-phosphogluconate dehydrogenase C-terminal like domain"/>
    <property type="match status" value="1"/>
</dbReference>
<evidence type="ECO:0000256" key="3">
    <source>
        <dbReference type="SAM" id="Coils"/>
    </source>
</evidence>
<dbReference type="GO" id="GO:0006571">
    <property type="term" value="P:tyrosine biosynthetic process"/>
    <property type="evidence" value="ECO:0007669"/>
    <property type="project" value="InterPro"/>
</dbReference>
<dbReference type="Pfam" id="PF20463">
    <property type="entry name" value="PDH_C"/>
    <property type="match status" value="1"/>
</dbReference>
<name>A0A7W0HK80_9BACT</name>
<dbReference type="RefSeq" id="WP_181550627.1">
    <property type="nucleotide sequence ID" value="NZ_JACDUS010000003.1"/>
</dbReference>
<dbReference type="PANTHER" id="PTHR21363">
    <property type="entry name" value="PREPHENATE DEHYDROGENASE"/>
    <property type="match status" value="1"/>
</dbReference>
<dbReference type="GO" id="GO:0004665">
    <property type="term" value="F:prephenate dehydrogenase (NADP+) activity"/>
    <property type="evidence" value="ECO:0007669"/>
    <property type="project" value="InterPro"/>
</dbReference>
<dbReference type="PROSITE" id="PS51168">
    <property type="entry name" value="CHORISMATE_MUT_2"/>
    <property type="match status" value="1"/>
</dbReference>
<feature type="coiled-coil region" evidence="3">
    <location>
        <begin position="6"/>
        <end position="33"/>
    </location>
</feature>
<dbReference type="InterPro" id="IPR003099">
    <property type="entry name" value="Prephen_DH"/>
</dbReference>
<dbReference type="GO" id="GO:0008977">
    <property type="term" value="F:prephenate dehydrogenase (NAD+) activity"/>
    <property type="evidence" value="ECO:0007669"/>
    <property type="project" value="InterPro"/>
</dbReference>
<dbReference type="EMBL" id="JACDUS010000003">
    <property type="protein sequence ID" value="MBA2880955.1"/>
    <property type="molecule type" value="Genomic_DNA"/>
</dbReference>
<dbReference type="Pfam" id="PF01817">
    <property type="entry name" value="CM_2"/>
    <property type="match status" value="1"/>
</dbReference>
<dbReference type="Gene3D" id="1.20.59.10">
    <property type="entry name" value="Chorismate mutase"/>
    <property type="match status" value="1"/>
</dbReference>
<dbReference type="Proteomes" id="UP000525298">
    <property type="component" value="Unassembled WGS sequence"/>
</dbReference>
<evidence type="ECO:0000313" key="7">
    <source>
        <dbReference type="Proteomes" id="UP000525298"/>
    </source>
</evidence>
<dbReference type="InterPro" id="IPR046826">
    <property type="entry name" value="PDH_N"/>
</dbReference>
<dbReference type="InterPro" id="IPR036263">
    <property type="entry name" value="Chorismate_II_sf"/>
</dbReference>
<dbReference type="SUPFAM" id="SSF48179">
    <property type="entry name" value="6-phosphogluconate dehydrogenase C-terminal domain-like"/>
    <property type="match status" value="1"/>
</dbReference>
<reference evidence="6 7" key="1">
    <citation type="submission" date="2020-07" db="EMBL/GenBank/DDBJ databases">
        <title>Genomic Encyclopedia of Type Strains, Phase IV (KMG-IV): sequencing the most valuable type-strain genomes for metagenomic binning, comparative biology and taxonomic classification.</title>
        <authorList>
            <person name="Goeker M."/>
        </authorList>
    </citation>
    <scope>NUCLEOTIDE SEQUENCE [LARGE SCALE GENOMIC DNA]</scope>
    <source>
        <strain evidence="6 7">DSM 17721</strain>
    </source>
</reference>
<dbReference type="PROSITE" id="PS51176">
    <property type="entry name" value="PDH_ADH"/>
    <property type="match status" value="1"/>
</dbReference>
<sequence length="381" mass="43289">MADSPDKDHEKQLSQLRQNIDQTDEKIISLLARRQKQVEQIVEIKKKHHLPVYHPAREEDLISGRRDRARKAGLDPDFVEEMFRSVLRRSRKEQSGQMRKKGLYPGAVVLIVGGYGEMGRYFEACFSAAGYQVRLMGRQDWDRVGQLCRDVALAVVSVPIEKTVDTINALAPHLPSKAVLTDLTSVKQTPTRAMTAVHKGPVMGLHPLFGPTTSSLDKQIIVACPGRDPDACQWVIDQFTAWGTVIVQSSPEEHDEIMAVVQSLRHFATFAFGQFMARKQVPVARTLEFSSPIYRLELGMVGRLFAQDAAMYAEIIFASPQRRELLKAYIQNINDNLEMVEKGDKQRFIQEFNQIAEWFGPFGEQAIRESSYLIDKLIERF</sequence>
<keyword evidence="2 6" id="KW-0560">Oxidoreductase</keyword>
<dbReference type="SUPFAM" id="SSF48600">
    <property type="entry name" value="Chorismate mutase II"/>
    <property type="match status" value="1"/>
</dbReference>